<sequence length="397" mass="44196">MKKIYIISSVCIVFLLSYFLFEPVFNYTTGWFDLPETEHISPVIKHTDSISEKADHLLKTIHTNLNTPAVSVAVSSNKRIIWSNAVGYKDVEHKISVTTDTKFRIGSTSKAVTSLGIGVLLENEDLNLHSAVKDFVPYASDNLKPITLKELASHTSGIRNYGTCFCFPIWEYYNNNEYDTVEESVAIFNGDDLLFNPGAGFSYSSYNYTLLSAMIEGASKMDFESFMTKKVFEPLKITDIIFEKENIESSTISKFYDVEGVKTKESFSVNNSNKWAGGGLIATPSSLVTLGKALLNSELFSKKTMTSLITPVELKDGQVNEQNYAIGWRHDIVTNKLGNDKPVQTLHHGGTATGSTSLLILFPEYNLSISIVMNRSGSSSELFEHVYNIAKLFIPNN</sequence>
<dbReference type="GO" id="GO:0008233">
    <property type="term" value="F:peptidase activity"/>
    <property type="evidence" value="ECO:0007669"/>
    <property type="project" value="TreeGrafter"/>
</dbReference>
<dbReference type="RefSeq" id="WP_201919440.1">
    <property type="nucleotide sequence ID" value="NZ_BAABAX010000005.1"/>
</dbReference>
<gene>
    <name evidence="2" type="ORF">JJQ60_10575</name>
</gene>
<dbReference type="GO" id="GO:0019216">
    <property type="term" value="P:regulation of lipid metabolic process"/>
    <property type="evidence" value="ECO:0007669"/>
    <property type="project" value="TreeGrafter"/>
</dbReference>
<keyword evidence="3" id="KW-1185">Reference proteome</keyword>
<reference evidence="2" key="1">
    <citation type="submission" date="2021-01" db="EMBL/GenBank/DDBJ databases">
        <authorList>
            <person name="Zhong Y.L."/>
        </authorList>
    </citation>
    <scope>NUCLEOTIDE SEQUENCE</scope>
    <source>
        <strain evidence="2">KCTC 23302</strain>
    </source>
</reference>
<dbReference type="InterPro" id="IPR052794">
    <property type="entry name" value="Mito_Ser_Protease_LACTB"/>
</dbReference>
<dbReference type="GO" id="GO:0006508">
    <property type="term" value="P:proteolysis"/>
    <property type="evidence" value="ECO:0007669"/>
    <property type="project" value="TreeGrafter"/>
</dbReference>
<dbReference type="EMBL" id="JAERQJ010000003">
    <property type="protein sequence ID" value="MBL0683963.1"/>
    <property type="molecule type" value="Genomic_DNA"/>
</dbReference>
<dbReference type="PANTHER" id="PTHR46520">
    <property type="entry name" value="SERINE BETA-LACTAMASE-LIKE PROTEIN LACTB, MITOCHONDRIAL"/>
    <property type="match status" value="1"/>
</dbReference>
<dbReference type="SUPFAM" id="SSF56601">
    <property type="entry name" value="beta-lactamase/transpeptidase-like"/>
    <property type="match status" value="1"/>
</dbReference>
<dbReference type="Pfam" id="PF00144">
    <property type="entry name" value="Beta-lactamase"/>
    <property type="match status" value="1"/>
</dbReference>
<dbReference type="Proteomes" id="UP000651057">
    <property type="component" value="Unassembled WGS sequence"/>
</dbReference>
<dbReference type="InterPro" id="IPR001466">
    <property type="entry name" value="Beta-lactam-related"/>
</dbReference>
<evidence type="ECO:0000259" key="1">
    <source>
        <dbReference type="Pfam" id="PF00144"/>
    </source>
</evidence>
<accession>A0A936ZXX9</accession>
<evidence type="ECO:0000313" key="2">
    <source>
        <dbReference type="EMBL" id="MBL0683963.1"/>
    </source>
</evidence>
<dbReference type="InterPro" id="IPR012338">
    <property type="entry name" value="Beta-lactam/transpept-like"/>
</dbReference>
<comment type="caution">
    <text evidence="2">The sequence shown here is derived from an EMBL/GenBank/DDBJ whole genome shotgun (WGS) entry which is preliminary data.</text>
</comment>
<organism evidence="2 3">
    <name type="scientific">Aquimarina mytili</name>
    <dbReference type="NCBI Taxonomy" id="874423"/>
    <lineage>
        <taxon>Bacteria</taxon>
        <taxon>Pseudomonadati</taxon>
        <taxon>Bacteroidota</taxon>
        <taxon>Flavobacteriia</taxon>
        <taxon>Flavobacteriales</taxon>
        <taxon>Flavobacteriaceae</taxon>
        <taxon>Aquimarina</taxon>
    </lineage>
</organism>
<dbReference type="AlphaFoldDB" id="A0A936ZXX9"/>
<protein>
    <submittedName>
        <fullName evidence="2">Beta-lactamase family protein</fullName>
    </submittedName>
</protein>
<name>A0A936ZXX9_9FLAO</name>
<dbReference type="PANTHER" id="PTHR46520:SF1">
    <property type="entry name" value="SERINE BETA-LACTAMASE-LIKE PROTEIN LACTB, MITOCHONDRIAL"/>
    <property type="match status" value="1"/>
</dbReference>
<dbReference type="Gene3D" id="3.40.710.10">
    <property type="entry name" value="DD-peptidase/beta-lactamase superfamily"/>
    <property type="match status" value="1"/>
</dbReference>
<evidence type="ECO:0000313" key="3">
    <source>
        <dbReference type="Proteomes" id="UP000651057"/>
    </source>
</evidence>
<feature type="domain" description="Beta-lactamase-related" evidence="1">
    <location>
        <begin position="59"/>
        <end position="389"/>
    </location>
</feature>
<proteinExistence type="predicted"/>